<dbReference type="Proteomes" id="UP000579945">
    <property type="component" value="Unassembled WGS sequence"/>
</dbReference>
<organism evidence="1 2">
    <name type="scientific">Nonomuraea dietziae</name>
    <dbReference type="NCBI Taxonomy" id="65515"/>
    <lineage>
        <taxon>Bacteria</taxon>
        <taxon>Bacillati</taxon>
        <taxon>Actinomycetota</taxon>
        <taxon>Actinomycetes</taxon>
        <taxon>Streptosporangiales</taxon>
        <taxon>Streptosporangiaceae</taxon>
        <taxon>Nonomuraea</taxon>
    </lineage>
</organism>
<proteinExistence type="predicted"/>
<dbReference type="RefSeq" id="WP_183662411.1">
    <property type="nucleotide sequence ID" value="NZ_JACIBV010000003.1"/>
</dbReference>
<sequence>MSSLKECEPERPCEQQEQLGVVEALAEHFDDLRDGRTTAVAVEAIEAHLAAPP</sequence>
<keyword evidence="2" id="KW-1185">Reference proteome</keyword>
<dbReference type="AlphaFoldDB" id="A0A7W5VLS4"/>
<evidence type="ECO:0000313" key="2">
    <source>
        <dbReference type="Proteomes" id="UP000579945"/>
    </source>
</evidence>
<name>A0A7W5VLS4_9ACTN</name>
<dbReference type="EMBL" id="JACIBV010000003">
    <property type="protein sequence ID" value="MBB3733735.1"/>
    <property type="molecule type" value="Genomic_DNA"/>
</dbReference>
<accession>A0A7W5VLS4</accession>
<comment type="caution">
    <text evidence="1">The sequence shown here is derived from an EMBL/GenBank/DDBJ whole genome shotgun (WGS) entry which is preliminary data.</text>
</comment>
<evidence type="ECO:0000313" key="1">
    <source>
        <dbReference type="EMBL" id="MBB3733735.1"/>
    </source>
</evidence>
<gene>
    <name evidence="1" type="ORF">FHR33_009688</name>
</gene>
<dbReference type="GeneID" id="95395670"/>
<reference evidence="1 2" key="1">
    <citation type="submission" date="2020-08" db="EMBL/GenBank/DDBJ databases">
        <title>Sequencing the genomes of 1000 actinobacteria strains.</title>
        <authorList>
            <person name="Klenk H.-P."/>
        </authorList>
    </citation>
    <scope>NUCLEOTIDE SEQUENCE [LARGE SCALE GENOMIC DNA]</scope>
    <source>
        <strain evidence="1 2">DSM 44320</strain>
    </source>
</reference>
<protein>
    <submittedName>
        <fullName evidence="1">Uncharacterized protein</fullName>
    </submittedName>
</protein>